<dbReference type="EMBL" id="BAAABY010000040">
    <property type="protein sequence ID" value="GAA0483533.1"/>
    <property type="molecule type" value="Genomic_DNA"/>
</dbReference>
<keyword evidence="2" id="KW-1185">Reference proteome</keyword>
<organism evidence="1 2">
    <name type="scientific">Streptomyces olivaceiscleroticus</name>
    <dbReference type="NCBI Taxonomy" id="68245"/>
    <lineage>
        <taxon>Bacteria</taxon>
        <taxon>Bacillati</taxon>
        <taxon>Actinomycetota</taxon>
        <taxon>Actinomycetes</taxon>
        <taxon>Kitasatosporales</taxon>
        <taxon>Streptomycetaceae</taxon>
        <taxon>Streptomyces</taxon>
    </lineage>
</organism>
<reference evidence="1 2" key="1">
    <citation type="journal article" date="2019" name="Int. J. Syst. Evol. Microbiol.">
        <title>The Global Catalogue of Microorganisms (GCM) 10K type strain sequencing project: providing services to taxonomists for standard genome sequencing and annotation.</title>
        <authorList>
            <consortium name="The Broad Institute Genomics Platform"/>
            <consortium name="The Broad Institute Genome Sequencing Center for Infectious Disease"/>
            <person name="Wu L."/>
            <person name="Ma J."/>
        </authorList>
    </citation>
    <scope>NUCLEOTIDE SEQUENCE [LARGE SCALE GENOMIC DNA]</scope>
    <source>
        <strain evidence="1 2">JCM 4805</strain>
    </source>
</reference>
<accession>A0ABN1AUB6</accession>
<gene>
    <name evidence="1" type="ORF">GCM10010361_55490</name>
</gene>
<comment type="caution">
    <text evidence="1">The sequence shown here is derived from an EMBL/GenBank/DDBJ whole genome shotgun (WGS) entry which is preliminary data.</text>
</comment>
<proteinExistence type="predicted"/>
<name>A0ABN1AUB6_9ACTN</name>
<sequence>MRHALARALAPLLRLVLPPAGRHRHRPRRRYWRQCWCQYRYRCAIPLRGEGSRLVRSYVYGAEGVR</sequence>
<dbReference type="Proteomes" id="UP001500909">
    <property type="component" value="Unassembled WGS sequence"/>
</dbReference>
<protein>
    <recommendedName>
        <fullName evidence="3">Secreted protein</fullName>
    </recommendedName>
</protein>
<evidence type="ECO:0008006" key="3">
    <source>
        <dbReference type="Google" id="ProtNLM"/>
    </source>
</evidence>
<evidence type="ECO:0000313" key="1">
    <source>
        <dbReference type="EMBL" id="GAA0483533.1"/>
    </source>
</evidence>
<evidence type="ECO:0000313" key="2">
    <source>
        <dbReference type="Proteomes" id="UP001500909"/>
    </source>
</evidence>